<dbReference type="AlphaFoldDB" id="G6EIS8"/>
<dbReference type="eggNOG" id="COG2885">
    <property type="taxonomic scope" value="Bacteria"/>
</dbReference>
<gene>
    <name evidence="7" type="ORF">NSU_4249</name>
</gene>
<keyword evidence="8" id="KW-1185">Reference proteome</keyword>
<dbReference type="PANTHER" id="PTHR30329:SF21">
    <property type="entry name" value="LIPOPROTEIN YIAD-RELATED"/>
    <property type="match status" value="1"/>
</dbReference>
<dbReference type="Proteomes" id="UP000004030">
    <property type="component" value="Unassembled WGS sequence"/>
</dbReference>
<evidence type="ECO:0000256" key="3">
    <source>
        <dbReference type="ARBA" id="ARBA00023237"/>
    </source>
</evidence>
<dbReference type="InterPro" id="IPR006664">
    <property type="entry name" value="OMP_bac"/>
</dbReference>
<dbReference type="PRINTS" id="PR01021">
    <property type="entry name" value="OMPADOMAIN"/>
</dbReference>
<protein>
    <submittedName>
        <fullName evidence="7">OmpA/MotB</fullName>
    </submittedName>
</protein>
<comment type="caution">
    <text evidence="7">The sequence shown here is derived from an EMBL/GenBank/DDBJ whole genome shotgun (WGS) entry which is preliminary data.</text>
</comment>
<dbReference type="InterPro" id="IPR036737">
    <property type="entry name" value="OmpA-like_sf"/>
</dbReference>
<evidence type="ECO:0000313" key="8">
    <source>
        <dbReference type="Proteomes" id="UP000004030"/>
    </source>
</evidence>
<feature type="chain" id="PRO_5003488140" evidence="5">
    <location>
        <begin position="28"/>
        <end position="238"/>
    </location>
</feature>
<evidence type="ECO:0000259" key="6">
    <source>
        <dbReference type="PROSITE" id="PS51123"/>
    </source>
</evidence>
<dbReference type="OrthoDB" id="9810367at2"/>
<dbReference type="Gene3D" id="3.30.1330.60">
    <property type="entry name" value="OmpA-like domain"/>
    <property type="match status" value="1"/>
</dbReference>
<reference evidence="7 8" key="1">
    <citation type="journal article" date="2012" name="J. Bacteriol.">
        <title>Genome sequence of benzo(a)pyrene-degrading bacterium Novosphingobium pentaromativorans US6-1.</title>
        <authorList>
            <person name="Luo Y.R."/>
            <person name="Kang S.G."/>
            <person name="Kim S.J."/>
            <person name="Kim M.R."/>
            <person name="Li N."/>
            <person name="Lee J.H."/>
            <person name="Kwon K.K."/>
        </authorList>
    </citation>
    <scope>NUCLEOTIDE SEQUENCE [LARGE SCALE GENOMIC DNA]</scope>
    <source>
        <strain evidence="7 8">US6-1</strain>
    </source>
</reference>
<keyword evidence="5" id="KW-0732">Signal</keyword>
<organism evidence="7 8">
    <name type="scientific">Novosphingobium pentaromativorans US6-1</name>
    <dbReference type="NCBI Taxonomy" id="1088721"/>
    <lineage>
        <taxon>Bacteria</taxon>
        <taxon>Pseudomonadati</taxon>
        <taxon>Pseudomonadota</taxon>
        <taxon>Alphaproteobacteria</taxon>
        <taxon>Sphingomonadales</taxon>
        <taxon>Sphingomonadaceae</taxon>
        <taxon>Novosphingobium</taxon>
    </lineage>
</organism>
<evidence type="ECO:0000256" key="1">
    <source>
        <dbReference type="ARBA" id="ARBA00004442"/>
    </source>
</evidence>
<dbReference type="STRING" id="1088721.JI59_03215"/>
<keyword evidence="2 4" id="KW-0472">Membrane</keyword>
<dbReference type="CDD" id="cd07185">
    <property type="entry name" value="OmpA_C-like"/>
    <property type="match status" value="1"/>
</dbReference>
<dbReference type="PROSITE" id="PS51257">
    <property type="entry name" value="PROKAR_LIPOPROTEIN"/>
    <property type="match status" value="1"/>
</dbReference>
<accession>G6EIS8</accession>
<dbReference type="PATRIC" id="fig|1088721.3.peg.4187"/>
<comment type="subcellular location">
    <subcellularLocation>
        <location evidence="1">Cell outer membrane</location>
    </subcellularLocation>
</comment>
<feature type="domain" description="OmpA-like" evidence="6">
    <location>
        <begin position="125"/>
        <end position="238"/>
    </location>
</feature>
<feature type="signal peptide" evidence="5">
    <location>
        <begin position="1"/>
        <end position="27"/>
    </location>
</feature>
<dbReference type="SUPFAM" id="SSF103088">
    <property type="entry name" value="OmpA-like"/>
    <property type="match status" value="1"/>
</dbReference>
<evidence type="ECO:0000313" key="7">
    <source>
        <dbReference type="EMBL" id="EHJ58687.1"/>
    </source>
</evidence>
<dbReference type="PROSITE" id="PS51123">
    <property type="entry name" value="OMPA_2"/>
    <property type="match status" value="1"/>
</dbReference>
<dbReference type="PANTHER" id="PTHR30329">
    <property type="entry name" value="STATOR ELEMENT OF FLAGELLAR MOTOR COMPLEX"/>
    <property type="match status" value="1"/>
</dbReference>
<dbReference type="EMBL" id="AGFM01000065">
    <property type="protein sequence ID" value="EHJ58687.1"/>
    <property type="molecule type" value="Genomic_DNA"/>
</dbReference>
<proteinExistence type="predicted"/>
<dbReference type="InterPro" id="IPR050330">
    <property type="entry name" value="Bact_OuterMem_StrucFunc"/>
</dbReference>
<evidence type="ECO:0000256" key="2">
    <source>
        <dbReference type="ARBA" id="ARBA00023136"/>
    </source>
</evidence>
<keyword evidence="3" id="KW-0998">Cell outer membrane</keyword>
<dbReference type="InterPro" id="IPR006665">
    <property type="entry name" value="OmpA-like"/>
</dbReference>
<dbReference type="Pfam" id="PF00691">
    <property type="entry name" value="OmpA"/>
    <property type="match status" value="1"/>
</dbReference>
<name>G6EIS8_9SPHN</name>
<sequence>MKMTGNWKGPLAAFALAGCLVPVAASAQDQQSDLMSLGKGELKSEIRTRYDAALAQTGDASVVSADTPAYMWASQAKAQCGIAMGFLKSGTKDPVSIGKCDEAYRRMTQPQMVSQEAAAPQPPVAEAPCLPGPYIVFFDWDSSMISPDAATILDSTVSSTAGCGGAAIRIDGYTDRSGSDRYNMGLSTRRADAVRDYLVSHGTTANLSTQAFGESNPRVPTADGVRELQNRRVEITVE</sequence>
<dbReference type="GO" id="GO:0009279">
    <property type="term" value="C:cell outer membrane"/>
    <property type="evidence" value="ECO:0007669"/>
    <property type="project" value="UniProtKB-SubCell"/>
</dbReference>
<evidence type="ECO:0000256" key="4">
    <source>
        <dbReference type="PROSITE-ProRule" id="PRU00473"/>
    </source>
</evidence>
<evidence type="ECO:0000256" key="5">
    <source>
        <dbReference type="SAM" id="SignalP"/>
    </source>
</evidence>